<dbReference type="PATRIC" id="fig|158500.4.peg.3411"/>
<dbReference type="eggNOG" id="COG2141">
    <property type="taxonomic scope" value="Bacteria"/>
</dbReference>
<protein>
    <submittedName>
        <fullName evidence="6">Alkanesulfonate monooxygenase</fullName>
    </submittedName>
</protein>
<dbReference type="EMBL" id="JFYZ01000016">
    <property type="protein sequence ID" value="EZP80579.1"/>
    <property type="molecule type" value="Genomic_DNA"/>
</dbReference>
<dbReference type="RefSeq" id="WP_036527074.1">
    <property type="nucleotide sequence ID" value="NZ_JFYZ01000016.1"/>
</dbReference>
<evidence type="ECO:0000256" key="2">
    <source>
        <dbReference type="ARBA" id="ARBA00022643"/>
    </source>
</evidence>
<feature type="domain" description="Luciferase-like" evidence="5">
    <location>
        <begin position="26"/>
        <end position="321"/>
    </location>
</feature>
<dbReference type="PANTHER" id="PTHR42847:SF9">
    <property type="entry name" value="BLL6451 PROTEIN"/>
    <property type="match status" value="1"/>
</dbReference>
<reference evidence="6 7" key="1">
    <citation type="submission" date="2014-03" db="EMBL/GenBank/DDBJ databases">
        <title>Whole genome sequence of Novosphingobium resinovorum KF1.</title>
        <authorList>
            <person name="Gan H.M."/>
            <person name="Gan H.Y."/>
            <person name="Chew T.H."/>
            <person name="Savka M.A."/>
        </authorList>
    </citation>
    <scope>NUCLEOTIDE SEQUENCE [LARGE SCALE GENOMIC DNA]</scope>
    <source>
        <strain evidence="6 7">KF1</strain>
    </source>
</reference>
<dbReference type="AlphaFoldDB" id="A0A031JUL3"/>
<keyword evidence="4 6" id="KW-0503">Monooxygenase</keyword>
<dbReference type="InterPro" id="IPR050172">
    <property type="entry name" value="SsuD_RutA_monooxygenase"/>
</dbReference>
<evidence type="ECO:0000259" key="5">
    <source>
        <dbReference type="Pfam" id="PF00296"/>
    </source>
</evidence>
<evidence type="ECO:0000313" key="6">
    <source>
        <dbReference type="EMBL" id="EZP80579.1"/>
    </source>
</evidence>
<dbReference type="PANTHER" id="PTHR42847">
    <property type="entry name" value="ALKANESULFONATE MONOOXYGENASE"/>
    <property type="match status" value="1"/>
</dbReference>
<gene>
    <name evidence="6" type="ORF">BV97_03346</name>
</gene>
<accession>A0A031JUL3</accession>
<dbReference type="Gene3D" id="3.20.20.30">
    <property type="entry name" value="Luciferase-like domain"/>
    <property type="match status" value="1"/>
</dbReference>
<dbReference type="SUPFAM" id="SSF51679">
    <property type="entry name" value="Bacterial luciferase-like"/>
    <property type="match status" value="1"/>
</dbReference>
<dbReference type="InterPro" id="IPR011251">
    <property type="entry name" value="Luciferase-like_dom"/>
</dbReference>
<dbReference type="InterPro" id="IPR036661">
    <property type="entry name" value="Luciferase-like_sf"/>
</dbReference>
<name>A0A031JUL3_9SPHN</name>
<keyword evidence="2" id="KW-0288">FMN</keyword>
<keyword evidence="1" id="KW-0285">Flavoprotein</keyword>
<dbReference type="GO" id="GO:0046306">
    <property type="term" value="P:alkanesulfonate catabolic process"/>
    <property type="evidence" value="ECO:0007669"/>
    <property type="project" value="TreeGrafter"/>
</dbReference>
<proteinExistence type="predicted"/>
<sequence>MPIEINGLINHNMASELSPVPVSHYDIDAIVKLAKVQEAAGYDRVLIANAATMPDNFTTAAYVGAVTERLGVMLAHRPGFIAPTMAARMLATLDRLLGGRLGVHVITGASDIEMQCDGDFHTKEERYDRSLEYIDILRRIWASETPVDHDGKWYRFNGGYAEIKPLNGTIPVFFGGMSPMAIATGAACADVFATLSDTVAGMTEVVQKVTAAAQPLGRKPDFLVSLRLVVGESEDKAWAQAADLKSRIAALESKAEKNKVATSAAGFARTAELAGKGERLEKCFWNGINEIRGAHSNSGTLVGDPDQLVDAIMDYWDAGVHKFILRGYDPIGDAEIIGRDIIPALRRKVTEREAAMEVR</sequence>
<comment type="caution">
    <text evidence="6">The sequence shown here is derived from an EMBL/GenBank/DDBJ whole genome shotgun (WGS) entry which is preliminary data.</text>
</comment>
<dbReference type="CDD" id="cd01094">
    <property type="entry name" value="Alkanesulfonate_monoxygenase"/>
    <property type="match status" value="1"/>
</dbReference>
<organism evidence="6 7">
    <name type="scientific">Novosphingobium resinovorum</name>
    <dbReference type="NCBI Taxonomy" id="158500"/>
    <lineage>
        <taxon>Bacteria</taxon>
        <taxon>Pseudomonadati</taxon>
        <taxon>Pseudomonadota</taxon>
        <taxon>Alphaproteobacteria</taxon>
        <taxon>Sphingomonadales</taxon>
        <taxon>Sphingomonadaceae</taxon>
        <taxon>Novosphingobium</taxon>
    </lineage>
</organism>
<keyword evidence="3" id="KW-0560">Oxidoreductase</keyword>
<dbReference type="GO" id="GO:0008726">
    <property type="term" value="F:alkanesulfonate monooxygenase activity"/>
    <property type="evidence" value="ECO:0007669"/>
    <property type="project" value="TreeGrafter"/>
</dbReference>
<evidence type="ECO:0000256" key="1">
    <source>
        <dbReference type="ARBA" id="ARBA00022630"/>
    </source>
</evidence>
<dbReference type="Proteomes" id="UP000024329">
    <property type="component" value="Unassembled WGS sequence"/>
</dbReference>
<evidence type="ECO:0000256" key="3">
    <source>
        <dbReference type="ARBA" id="ARBA00023002"/>
    </source>
</evidence>
<evidence type="ECO:0000313" key="7">
    <source>
        <dbReference type="Proteomes" id="UP000024329"/>
    </source>
</evidence>
<dbReference type="Pfam" id="PF00296">
    <property type="entry name" value="Bac_luciferase"/>
    <property type="match status" value="1"/>
</dbReference>
<evidence type="ECO:0000256" key="4">
    <source>
        <dbReference type="ARBA" id="ARBA00023033"/>
    </source>
</evidence>